<feature type="region of interest" description="Disordered" evidence="1">
    <location>
        <begin position="1"/>
        <end position="46"/>
    </location>
</feature>
<name>F8CIE5_MYXFH</name>
<sequence length="46" mass="4946">MPRSSNQRGVTQLSSPLASKAHSDELEELPGPVQVAPVDTTHSDFE</sequence>
<reference evidence="2 3" key="1">
    <citation type="journal article" date="2011" name="J. Bacteriol.">
        <title>Genome sequence of the halotolerant marine bacterium Myxococcus fulvus HW-1.</title>
        <authorList>
            <person name="Li Z.F."/>
            <person name="Li X."/>
            <person name="Liu H."/>
            <person name="Liu X."/>
            <person name="Han K."/>
            <person name="Wu Z.H."/>
            <person name="Hu W."/>
            <person name="Li F.F."/>
            <person name="Li Y.Z."/>
        </authorList>
    </citation>
    <scope>NUCLEOTIDE SEQUENCE [LARGE SCALE GENOMIC DNA]</scope>
    <source>
        <strain evidence="3">ATCC BAA-855 / HW-1</strain>
    </source>
</reference>
<dbReference type="HOGENOM" id="CLU_3186165_0_0_7"/>
<gene>
    <name evidence="2" type="ordered locus">LILAB_15540</name>
</gene>
<feature type="compositionally biased region" description="Polar residues" evidence="1">
    <location>
        <begin position="1"/>
        <end position="17"/>
    </location>
</feature>
<evidence type="ECO:0000313" key="3">
    <source>
        <dbReference type="Proteomes" id="UP000000488"/>
    </source>
</evidence>
<accession>F8CIE5</accession>
<dbReference type="EMBL" id="CP002830">
    <property type="protein sequence ID" value="AEI65011.1"/>
    <property type="molecule type" value="Genomic_DNA"/>
</dbReference>
<evidence type="ECO:0000256" key="1">
    <source>
        <dbReference type="SAM" id="MobiDB-lite"/>
    </source>
</evidence>
<proteinExistence type="predicted"/>
<dbReference type="AlphaFoldDB" id="F8CIE5"/>
<dbReference type="KEGG" id="mfu:LILAB_15540"/>
<protein>
    <submittedName>
        <fullName evidence="2">Uncharacterized protein</fullName>
    </submittedName>
</protein>
<dbReference type="STRING" id="483219.LILAB_15540"/>
<organism evidence="2 3">
    <name type="scientific">Myxococcus fulvus (strain ATCC BAA-855 / HW-1)</name>
    <dbReference type="NCBI Taxonomy" id="483219"/>
    <lineage>
        <taxon>Bacteria</taxon>
        <taxon>Pseudomonadati</taxon>
        <taxon>Myxococcota</taxon>
        <taxon>Myxococcia</taxon>
        <taxon>Myxococcales</taxon>
        <taxon>Cystobacterineae</taxon>
        <taxon>Myxococcaceae</taxon>
        <taxon>Myxococcus</taxon>
    </lineage>
</organism>
<dbReference type="Proteomes" id="UP000000488">
    <property type="component" value="Chromosome"/>
</dbReference>
<evidence type="ECO:0000313" key="2">
    <source>
        <dbReference type="EMBL" id="AEI65011.1"/>
    </source>
</evidence>